<dbReference type="AlphaFoldDB" id="A0A8S0P6G2"/>
<dbReference type="FunFam" id="3.40.50.300:FF:001091">
    <property type="entry name" value="Probable disease resistance protein At1g61300"/>
    <property type="match status" value="1"/>
</dbReference>
<dbReference type="GO" id="GO:0051607">
    <property type="term" value="P:defense response to virus"/>
    <property type="evidence" value="ECO:0007669"/>
    <property type="project" value="UniProtKB-ARBA"/>
</dbReference>
<evidence type="ECO:0000256" key="4">
    <source>
        <dbReference type="ARBA" id="ARBA00022490"/>
    </source>
</evidence>
<dbReference type="InterPro" id="IPR027417">
    <property type="entry name" value="P-loop_NTPase"/>
</dbReference>
<dbReference type="GO" id="GO:0005524">
    <property type="term" value="F:ATP binding"/>
    <property type="evidence" value="ECO:0007669"/>
    <property type="project" value="UniProtKB-KW"/>
</dbReference>
<evidence type="ECO:0000256" key="9">
    <source>
        <dbReference type="ARBA" id="ARBA00022821"/>
    </source>
</evidence>
<comment type="subcellular location">
    <subcellularLocation>
        <location evidence="2">Cytoplasm</location>
    </subcellularLocation>
</comment>
<dbReference type="InterPro" id="IPR002182">
    <property type="entry name" value="NB-ARC"/>
</dbReference>
<dbReference type="SUPFAM" id="SSF52540">
    <property type="entry name" value="P-loop containing nucleoside triphosphate hydrolases"/>
    <property type="match status" value="1"/>
</dbReference>
<evidence type="ECO:0000313" key="14">
    <source>
        <dbReference type="EMBL" id="CAA2933256.1"/>
    </source>
</evidence>
<evidence type="ECO:0000259" key="12">
    <source>
        <dbReference type="Pfam" id="PF00931"/>
    </source>
</evidence>
<evidence type="ECO:0000256" key="3">
    <source>
        <dbReference type="ARBA" id="ARBA00008894"/>
    </source>
</evidence>
<dbReference type="EMBL" id="CACTIH010000001">
    <property type="protein sequence ID" value="CAA2933256.1"/>
    <property type="molecule type" value="Genomic_DNA"/>
</dbReference>
<evidence type="ECO:0000256" key="11">
    <source>
        <dbReference type="SAM" id="Phobius"/>
    </source>
</evidence>
<dbReference type="Gene3D" id="3.80.10.10">
    <property type="entry name" value="Ribonuclease Inhibitor"/>
    <property type="match status" value="1"/>
</dbReference>
<keyword evidence="4" id="KW-0963">Cytoplasm</keyword>
<dbReference type="PANTHER" id="PTHR23155">
    <property type="entry name" value="DISEASE RESISTANCE PROTEIN RP"/>
    <property type="match status" value="1"/>
</dbReference>
<reference evidence="14 15" key="1">
    <citation type="submission" date="2019-12" db="EMBL/GenBank/DDBJ databases">
        <authorList>
            <person name="Alioto T."/>
            <person name="Alioto T."/>
            <person name="Gomez Garrido J."/>
        </authorList>
    </citation>
    <scope>NUCLEOTIDE SEQUENCE [LARGE SCALE GENOMIC DNA]</scope>
</reference>
<dbReference type="Pfam" id="PF23559">
    <property type="entry name" value="WHD_DRP"/>
    <property type="match status" value="1"/>
</dbReference>
<evidence type="ECO:0000256" key="6">
    <source>
        <dbReference type="ARBA" id="ARBA00022667"/>
    </source>
</evidence>
<keyword evidence="5" id="KW-0433">Leucine-rich repeat</keyword>
<keyword evidence="11" id="KW-0472">Membrane</keyword>
<dbReference type="InterPro" id="IPR032675">
    <property type="entry name" value="LRR_dom_sf"/>
</dbReference>
<accession>A0A8S0P6G2</accession>
<keyword evidence="8" id="KW-0547">Nucleotide-binding</keyword>
<feature type="domain" description="NB-ARC" evidence="12">
    <location>
        <begin position="453"/>
        <end position="586"/>
    </location>
</feature>
<evidence type="ECO:0000259" key="13">
    <source>
        <dbReference type="Pfam" id="PF23559"/>
    </source>
</evidence>
<organism evidence="14 15">
    <name type="scientific">Olea europaea subsp. europaea</name>
    <dbReference type="NCBI Taxonomy" id="158383"/>
    <lineage>
        <taxon>Eukaryota</taxon>
        <taxon>Viridiplantae</taxon>
        <taxon>Streptophyta</taxon>
        <taxon>Embryophyta</taxon>
        <taxon>Tracheophyta</taxon>
        <taxon>Spermatophyta</taxon>
        <taxon>Magnoliopsida</taxon>
        <taxon>eudicotyledons</taxon>
        <taxon>Gunneridae</taxon>
        <taxon>Pentapetalae</taxon>
        <taxon>asterids</taxon>
        <taxon>lamiids</taxon>
        <taxon>Lamiales</taxon>
        <taxon>Oleaceae</taxon>
        <taxon>Oleeae</taxon>
        <taxon>Olea</taxon>
    </lineage>
</organism>
<evidence type="ECO:0000256" key="8">
    <source>
        <dbReference type="ARBA" id="ARBA00022741"/>
    </source>
</evidence>
<feature type="domain" description="Disease resistance protein winged helix" evidence="13">
    <location>
        <begin position="652"/>
        <end position="721"/>
    </location>
</feature>
<name>A0A8S0P6G2_OLEEU</name>
<dbReference type="FunFam" id="1.10.10.10:FF:000322">
    <property type="entry name" value="Probable disease resistance protein At1g63360"/>
    <property type="match status" value="1"/>
</dbReference>
<dbReference type="GO" id="GO:0005737">
    <property type="term" value="C:cytoplasm"/>
    <property type="evidence" value="ECO:0007669"/>
    <property type="project" value="UniProtKB-SubCell"/>
</dbReference>
<keyword evidence="10" id="KW-0067">ATP-binding</keyword>
<keyword evidence="11" id="KW-0812">Transmembrane</keyword>
<feature type="transmembrane region" description="Helical" evidence="11">
    <location>
        <begin position="238"/>
        <end position="257"/>
    </location>
</feature>
<dbReference type="GO" id="GO:0043531">
    <property type="term" value="F:ADP binding"/>
    <property type="evidence" value="ECO:0007669"/>
    <property type="project" value="InterPro"/>
</dbReference>
<keyword evidence="15" id="KW-1185">Reference proteome</keyword>
<evidence type="ECO:0000313" key="15">
    <source>
        <dbReference type="Proteomes" id="UP000594638"/>
    </source>
</evidence>
<dbReference type="GO" id="GO:0009626">
    <property type="term" value="P:plant-type hypersensitive response"/>
    <property type="evidence" value="ECO:0007669"/>
    <property type="project" value="UniProtKB-KW"/>
</dbReference>
<evidence type="ECO:0000256" key="10">
    <source>
        <dbReference type="ARBA" id="ARBA00022840"/>
    </source>
</evidence>
<dbReference type="PRINTS" id="PR00364">
    <property type="entry name" value="DISEASERSIST"/>
</dbReference>
<evidence type="ECO:0000256" key="7">
    <source>
        <dbReference type="ARBA" id="ARBA00022737"/>
    </source>
</evidence>
<sequence length="1057" mass="121558">MDISSTDPFTSPIDLLEIVIDQISRVSSSHGHVINKLIVFQGLLYCRDLEDIEDIKDCFELLVSFGQELMVFFTVPNQQIFSNLTPALKSNEVVVAFINFLLLMVEVIINFEEDSIARVKGSFQNLRTELGFLISFLGDTAMHLQPTKTMLIDIEDVVNEVGSFLYFLLLSIVVFILISKEEEEACTGKIDLEFVVNEVQSLFHSNFFHLPLLSTMVKGRKGKKGRKMRKKQKNAMMDIKALLHEMGSLLGFFIIFFKNDQVMETGMLGLALSHLLAKFETLKTKIKEHCITVSKMPSDMAPKTGVVSVFIIDSVLDDLMDLTNNKSNSIVVVNDQIVTLHEELILLGSSITAIVLQHEAKHEELVIRSRDIAYEVEYVINSLPHVWYLSLRLPQLIDKIRLIMIAIKEMKNNVDVVRMSVVSKHPHELVESESKEPPILEEIVVGFDNVTIKITEQLVGGTGQLQIISIFGMPGLGKTSLANKLYNHHYVLYHFYKRGWCAVSQIYNKKNLLIEILSSMSDSKRDIYMKKEEESLVEDLYKNLKGRRYLIVIDDKWDINAWNDLKRCFPDDGIGSRILFTTRNKEGLPLAVVVIAGVLANMEKKEHLWEKVARNLSSHISEIPEKHIQILQLSYNHLPMHLKPCFLYFGEFEEDKEIPVRKLISFWVAEGFIKKEEKKNIEDVARDYLMKLIDRSLVLVAERRYDGGVKTCKIHDLLREMCLKIAEENNFLKLISDDDDDEDKQQFFSQVSTYQQHHCLSINYMDCPSGLHVRSLLYDFVFESTVTLISCSYKVLRVFDFKNRSTILDLVIGFENMVHLRYLAISYKWQPLDLERFHKLEFLVVDNVDKVEIPEILLNMVSLRHMEFKGGAYFSESSRQLATNSKSFQINILQSISVLSIYHEMDEKILRCLPNLHRLKINVENSPNHSFDFLNQLESLNLFFYSTNLIGLPLNLKKLRLQFGDVLKLESAVFEGNNGTQVKVNFPQLKYLKLVCVNIAEWNASNLKMIPSSLGDIPMLQKIQVYRCGQTINESAKKIEEEQKEMGNEELEVIISE</sequence>
<protein>
    <submittedName>
        <fullName evidence="14">Late blight resistance homolog R1A-3 isoform X1</fullName>
    </submittedName>
</protein>
<dbReference type="InterPro" id="IPR044974">
    <property type="entry name" value="Disease_R_plants"/>
</dbReference>
<feature type="transmembrane region" description="Helical" evidence="11">
    <location>
        <begin position="157"/>
        <end position="179"/>
    </location>
</feature>
<keyword evidence="9" id="KW-0611">Plant defense</keyword>
<evidence type="ECO:0000256" key="2">
    <source>
        <dbReference type="ARBA" id="ARBA00004496"/>
    </source>
</evidence>
<gene>
    <name evidence="14" type="ORF">OLEA9_A008965</name>
</gene>
<keyword evidence="11" id="KW-1133">Transmembrane helix</keyword>
<evidence type="ECO:0000256" key="5">
    <source>
        <dbReference type="ARBA" id="ARBA00022614"/>
    </source>
</evidence>
<dbReference type="InterPro" id="IPR058922">
    <property type="entry name" value="WHD_DRP"/>
</dbReference>
<dbReference type="PANTHER" id="PTHR23155:SF1152">
    <property type="entry name" value="AAA+ ATPASE DOMAIN-CONTAINING PROTEIN"/>
    <property type="match status" value="1"/>
</dbReference>
<comment type="caution">
    <text evidence="14">The sequence shown here is derived from an EMBL/GenBank/DDBJ whole genome shotgun (WGS) entry which is preliminary data.</text>
</comment>
<dbReference type="InterPro" id="IPR036388">
    <property type="entry name" value="WH-like_DNA-bd_sf"/>
</dbReference>
<comment type="similarity">
    <text evidence="3">Belongs to the disease resistance NB-LRR family.</text>
</comment>
<dbReference type="Gene3D" id="1.10.10.10">
    <property type="entry name" value="Winged helix-like DNA-binding domain superfamily/Winged helix DNA-binding domain"/>
    <property type="match status" value="1"/>
</dbReference>
<dbReference type="Proteomes" id="UP000594638">
    <property type="component" value="Unassembled WGS sequence"/>
</dbReference>
<dbReference type="Pfam" id="PF00931">
    <property type="entry name" value="NB-ARC"/>
    <property type="match status" value="1"/>
</dbReference>
<evidence type="ECO:0000256" key="1">
    <source>
        <dbReference type="ARBA" id="ARBA00002074"/>
    </source>
</evidence>
<dbReference type="SUPFAM" id="SSF52058">
    <property type="entry name" value="L domain-like"/>
    <property type="match status" value="1"/>
</dbReference>
<dbReference type="Gene3D" id="3.40.50.300">
    <property type="entry name" value="P-loop containing nucleotide triphosphate hydrolases"/>
    <property type="match status" value="1"/>
</dbReference>
<comment type="function">
    <text evidence="1">Confers resistance to late blight (Phytophthora infestans) races carrying the avirulence gene Avr1. Resistance proteins guard the plant against pathogens that contain an appropriate avirulence protein via an indirect interaction with this avirulence protein. That triggers a defense system including the hypersensitive response, which restricts the pathogen growth.</text>
</comment>
<keyword evidence="7" id="KW-0677">Repeat</keyword>
<proteinExistence type="inferred from homology"/>
<dbReference type="Gramene" id="OE9A008965T1">
    <property type="protein sequence ID" value="OE9A008965C1"/>
    <property type="gene ID" value="OE9A008965"/>
</dbReference>
<dbReference type="OrthoDB" id="912863at2759"/>
<keyword evidence="6" id="KW-0381">Hypersensitive response</keyword>